<feature type="region of interest" description="Disordered" evidence="2">
    <location>
        <begin position="1"/>
        <end position="23"/>
    </location>
</feature>
<evidence type="ECO:0000313" key="6">
    <source>
        <dbReference type="Proteomes" id="UP000777265"/>
    </source>
</evidence>
<dbReference type="PANTHER" id="PTHR37423">
    <property type="entry name" value="SOLUBLE LYTIC MUREIN TRANSGLYCOSYLASE-RELATED"/>
    <property type="match status" value="1"/>
</dbReference>
<comment type="caution">
    <text evidence="5">The sequence shown here is derived from an EMBL/GenBank/DDBJ whole genome shotgun (WGS) entry which is preliminary data.</text>
</comment>
<organism evidence="5 6">
    <name type="scientific">Syntrophorhabdus aromaticivorans</name>
    <dbReference type="NCBI Taxonomy" id="328301"/>
    <lineage>
        <taxon>Bacteria</taxon>
        <taxon>Pseudomonadati</taxon>
        <taxon>Thermodesulfobacteriota</taxon>
        <taxon>Syntrophorhabdia</taxon>
        <taxon>Syntrophorhabdales</taxon>
        <taxon>Syntrophorhabdaceae</taxon>
        <taxon>Syntrophorhabdus</taxon>
    </lineage>
</organism>
<feature type="domain" description="Transglycosylase SLT" evidence="4">
    <location>
        <begin position="143"/>
        <end position="246"/>
    </location>
</feature>
<dbReference type="PANTHER" id="PTHR37423:SF2">
    <property type="entry name" value="MEMBRANE-BOUND LYTIC MUREIN TRANSGLYCOSYLASE C"/>
    <property type="match status" value="1"/>
</dbReference>
<evidence type="ECO:0000256" key="1">
    <source>
        <dbReference type="ARBA" id="ARBA00007734"/>
    </source>
</evidence>
<comment type="similarity">
    <text evidence="1">Belongs to the transglycosylase Slt family.</text>
</comment>
<dbReference type="InterPro" id="IPR000189">
    <property type="entry name" value="Transglyc_AS"/>
</dbReference>
<dbReference type="GO" id="GO:0008933">
    <property type="term" value="F:peptidoglycan lytic transglycosylase activity"/>
    <property type="evidence" value="ECO:0007669"/>
    <property type="project" value="InterPro"/>
</dbReference>
<evidence type="ECO:0000313" key="5">
    <source>
        <dbReference type="EMBL" id="NLW36451.1"/>
    </source>
</evidence>
<accession>A0A971S1Z9</accession>
<gene>
    <name evidence="5" type="ORF">GXY80_13405</name>
</gene>
<dbReference type="SUPFAM" id="SSF53955">
    <property type="entry name" value="Lysozyme-like"/>
    <property type="match status" value="1"/>
</dbReference>
<dbReference type="CDD" id="cd16894">
    <property type="entry name" value="MltD-like"/>
    <property type="match status" value="1"/>
</dbReference>
<dbReference type="GO" id="GO:0016020">
    <property type="term" value="C:membrane"/>
    <property type="evidence" value="ECO:0007669"/>
    <property type="project" value="InterPro"/>
</dbReference>
<reference evidence="5" key="1">
    <citation type="journal article" date="2020" name="Biotechnol. Biofuels">
        <title>New insights from the biogas microbiome by comprehensive genome-resolved metagenomics of nearly 1600 species originating from multiple anaerobic digesters.</title>
        <authorList>
            <person name="Campanaro S."/>
            <person name="Treu L."/>
            <person name="Rodriguez-R L.M."/>
            <person name="Kovalovszki A."/>
            <person name="Ziels R.M."/>
            <person name="Maus I."/>
            <person name="Zhu X."/>
            <person name="Kougias P.G."/>
            <person name="Basile A."/>
            <person name="Luo G."/>
            <person name="Schluter A."/>
            <person name="Konstantinidis K.T."/>
            <person name="Angelidaki I."/>
        </authorList>
    </citation>
    <scope>NUCLEOTIDE SEQUENCE</scope>
    <source>
        <strain evidence="5">AS06rmzACSIP_7</strain>
    </source>
</reference>
<evidence type="ECO:0000256" key="2">
    <source>
        <dbReference type="SAM" id="MobiDB-lite"/>
    </source>
</evidence>
<dbReference type="Pfam" id="PF01464">
    <property type="entry name" value="SLT"/>
    <property type="match status" value="1"/>
</dbReference>
<proteinExistence type="inferred from homology"/>
<dbReference type="PROSITE" id="PS00922">
    <property type="entry name" value="TRANSGLYCOSYLASE"/>
    <property type="match status" value="1"/>
</dbReference>
<keyword evidence="3" id="KW-1133">Transmembrane helix</keyword>
<dbReference type="InterPro" id="IPR023346">
    <property type="entry name" value="Lysozyme-like_dom_sf"/>
</dbReference>
<feature type="transmembrane region" description="Helical" evidence="3">
    <location>
        <begin position="32"/>
        <end position="49"/>
    </location>
</feature>
<evidence type="ECO:0000256" key="3">
    <source>
        <dbReference type="SAM" id="Phobius"/>
    </source>
</evidence>
<name>A0A971S1Z9_9BACT</name>
<dbReference type="AlphaFoldDB" id="A0A971S1Z9"/>
<dbReference type="Proteomes" id="UP000777265">
    <property type="component" value="Unassembled WGS sequence"/>
</dbReference>
<sequence length="360" mass="41321">MTTMQHSGSGVGKKAPPPSSGAGRRTVLTSRFLLWTVTLGVILLFFVGLSSDAQVTNKKGGSLEKRIAGLEQEVAILRAMVDFDHTDTLSETLLLCDKRIPLARDDIRERFEREYFQLLENRGLMTILVKRYLKYAGLINGEIQKMALPSDLIYLVVAESYLNPRAVSSASAAGLWQFIKETGRREGLRIDDSVDERYNVKRSTRAALGHLKKLYNEFDDWFVAMAAYNAGRGRLREAIDNQGTRDFLDLYLPEETERYIFRIMAVKEIISNREKYGIKLYEKELYRPVMISEVTIGVVREVPVLTLARYMDFSYKAFRDLNLHLRKYRLPKGTYSINVPYEKRDLFLKRVKGSAYVTLQ</sequence>
<dbReference type="GO" id="GO:0000270">
    <property type="term" value="P:peptidoglycan metabolic process"/>
    <property type="evidence" value="ECO:0007669"/>
    <property type="project" value="InterPro"/>
</dbReference>
<dbReference type="EMBL" id="JAAYEE010000253">
    <property type="protein sequence ID" value="NLW36451.1"/>
    <property type="molecule type" value="Genomic_DNA"/>
</dbReference>
<keyword evidence="3" id="KW-0812">Transmembrane</keyword>
<keyword evidence="3" id="KW-0472">Membrane</keyword>
<protein>
    <submittedName>
        <fullName evidence="5">Lytic transglycosylase domain-containing protein</fullName>
    </submittedName>
</protein>
<reference evidence="5" key="2">
    <citation type="submission" date="2020-01" db="EMBL/GenBank/DDBJ databases">
        <authorList>
            <person name="Campanaro S."/>
        </authorList>
    </citation>
    <scope>NUCLEOTIDE SEQUENCE</scope>
    <source>
        <strain evidence="5">AS06rmzACSIP_7</strain>
    </source>
</reference>
<dbReference type="Gene3D" id="1.10.530.10">
    <property type="match status" value="1"/>
</dbReference>
<evidence type="ECO:0000259" key="4">
    <source>
        <dbReference type="Pfam" id="PF01464"/>
    </source>
</evidence>
<dbReference type="InterPro" id="IPR008258">
    <property type="entry name" value="Transglycosylase_SLT_dom_1"/>
</dbReference>